<dbReference type="SUPFAM" id="SSF53448">
    <property type="entry name" value="Nucleotide-diphospho-sugar transferases"/>
    <property type="match status" value="1"/>
</dbReference>
<sequence length="258" mass="30562">MRKINLKDFTVLIPLRIDTVNRLENTLVTVDYLNSNFDTQISVLEASERNSHLLKRLLPQEVNFSFIEDLDNIFHRTKYINQLVRTVKTEYIIVWDTDIIIPFEQIEESVNLLRKREADFVIPYKDKFLDTSKILRDLFIHTKEVNLLKAHQGKMKILYNPNPVGGVFMANLKSYVEAGMENEKFYGWGREDGDRVNRWNIMGKKHKHVEGVLFHLSHERGVNSSFHSPNQDSRKMVEIHRSFVMSKEELQKEIKTWW</sequence>
<keyword evidence="2" id="KW-1185">Reference proteome</keyword>
<evidence type="ECO:0008006" key="3">
    <source>
        <dbReference type="Google" id="ProtNLM"/>
    </source>
</evidence>
<organism evidence="1 2">
    <name type="scientific">Algoriphagus pacificus</name>
    <dbReference type="NCBI Taxonomy" id="2811234"/>
    <lineage>
        <taxon>Bacteria</taxon>
        <taxon>Pseudomonadati</taxon>
        <taxon>Bacteroidota</taxon>
        <taxon>Cytophagia</taxon>
        <taxon>Cytophagales</taxon>
        <taxon>Cyclobacteriaceae</taxon>
        <taxon>Algoriphagus</taxon>
    </lineage>
</organism>
<accession>A0ABS3CGC8</accession>
<dbReference type="Gene3D" id="3.90.550.10">
    <property type="entry name" value="Spore Coat Polysaccharide Biosynthesis Protein SpsA, Chain A"/>
    <property type="match status" value="1"/>
</dbReference>
<name>A0ABS3CGC8_9BACT</name>
<evidence type="ECO:0000313" key="1">
    <source>
        <dbReference type="EMBL" id="MBN7814704.1"/>
    </source>
</evidence>
<dbReference type="EMBL" id="JAFKCU010000001">
    <property type="protein sequence ID" value="MBN7814704.1"/>
    <property type="molecule type" value="Genomic_DNA"/>
</dbReference>
<protein>
    <recommendedName>
        <fullName evidence="3">Galactosyltransferase C-terminal domain-containing protein</fullName>
    </recommendedName>
</protein>
<reference evidence="1 2" key="1">
    <citation type="submission" date="2021-03" db="EMBL/GenBank/DDBJ databases">
        <title>novel species isolated from a fishpond in China.</title>
        <authorList>
            <person name="Lu H."/>
            <person name="Cai Z."/>
        </authorList>
    </citation>
    <scope>NUCLEOTIDE SEQUENCE [LARGE SCALE GENOMIC DNA]</scope>
    <source>
        <strain evidence="1 2">YJ13C</strain>
    </source>
</reference>
<dbReference type="Proteomes" id="UP000664480">
    <property type="component" value="Unassembled WGS sequence"/>
</dbReference>
<proteinExistence type="predicted"/>
<gene>
    <name evidence="1" type="ORF">J0A69_04655</name>
</gene>
<dbReference type="InterPro" id="IPR029044">
    <property type="entry name" value="Nucleotide-diphossugar_trans"/>
</dbReference>
<comment type="caution">
    <text evidence="1">The sequence shown here is derived from an EMBL/GenBank/DDBJ whole genome shotgun (WGS) entry which is preliminary data.</text>
</comment>
<dbReference type="RefSeq" id="WP_206585331.1">
    <property type="nucleotide sequence ID" value="NZ_JAFKCU010000001.1"/>
</dbReference>
<evidence type="ECO:0000313" key="2">
    <source>
        <dbReference type="Proteomes" id="UP000664480"/>
    </source>
</evidence>